<evidence type="ECO:0000256" key="1">
    <source>
        <dbReference type="SAM" id="Phobius"/>
    </source>
</evidence>
<gene>
    <name evidence="3" type="ORF">A2983_00875</name>
</gene>
<keyword evidence="1" id="KW-1133">Transmembrane helix</keyword>
<dbReference type="InterPro" id="IPR010620">
    <property type="entry name" value="SBBP_repeat"/>
</dbReference>
<protein>
    <recommendedName>
        <fullName evidence="2">DUF7948 domain-containing protein</fullName>
    </recommendedName>
</protein>
<proteinExistence type="predicted"/>
<feature type="transmembrane region" description="Helical" evidence="1">
    <location>
        <begin position="744"/>
        <end position="761"/>
    </location>
</feature>
<dbReference type="PANTHER" id="PTHR35580">
    <property type="entry name" value="CELL SURFACE GLYCOPROTEIN (S-LAYER PROTEIN)-LIKE PROTEIN"/>
    <property type="match status" value="1"/>
</dbReference>
<evidence type="ECO:0000259" key="2">
    <source>
        <dbReference type="Pfam" id="PF25778"/>
    </source>
</evidence>
<keyword evidence="1" id="KW-0472">Membrane</keyword>
<dbReference type="EMBL" id="MFQH01000001">
    <property type="protein sequence ID" value="OGH78870.1"/>
    <property type="molecule type" value="Genomic_DNA"/>
</dbReference>
<evidence type="ECO:0000313" key="4">
    <source>
        <dbReference type="Proteomes" id="UP000177040"/>
    </source>
</evidence>
<organism evidence="3 4">
    <name type="scientific">Candidatus Magasanikbacteria bacterium RIFCSPLOWO2_01_FULL_40_15</name>
    <dbReference type="NCBI Taxonomy" id="1798686"/>
    <lineage>
        <taxon>Bacteria</taxon>
        <taxon>Candidatus Magasanikiibacteriota</taxon>
    </lineage>
</organism>
<sequence length="769" mass="81670">MTLIKPLITTTLLMGSIVTFFSHVNSPVVTNETITKKTANEIKVAPFFIANNGQIDDDVHFYVKGSQHSFFLKESGEAVTRSIYKEDKKENSDSVLPGVETANAQTVREVGFTQTFIGANRGVLPKAGERAIPILNFFTGNKKTTEVPTYNDFTYKNLYDGIDLTYRVSKENKVKYDLIVGAGVDPRNIVMQFAGVQDLFVDFEGNLQMKTPAQTFTQHKPYVYQLVNGVEQAVAGSYKVNISNNTVSFALGNYNLGLPLIIDPVLDQLGASTLYGGSGADSINSLVRNSSDQIYVTGSTDDSTTDLPVISGGYDISHNGGNDAFVARFDNNLEDLTYATYIGGSSSEYGEDIALDTNGKVVMVGHTNSGASYPTTAGSYSSSSAGGFNILVSRFSANLADLEASSRFGGSETDTAYGLYINSSNIIYILGSTGSSNFPEVNGNYQSSYGGGEGDVFVAKLPSDLTSLESTYLGGAAGDYIYSGNAPLVADSSGNIYVGGYTFSSDFPTTGSAYDTTFSGSNYEAFISKFSSDLTSLSASTYFGSTGVSRVVDLIFDSNGALYASIVVVGTVSTTPDVLQTDASKGYIGKFTSNLQTLSVGTYFGGAGVNVYPRTMTLDSSDNVYIAGIVSSTIFATTSGAYDTSYNGGAYDGFVSKITANLQTLSESTYIGGSGEDYILAIALNVDQDNVFVAGYSDDSTTDYPTTGDAYDTTHNGLADGFITIFGAIGGIQGGGGGSSVPEFSTYIYLITLFWCGYLLFKKFNPQFV</sequence>
<accession>A0A1F6N5B6</accession>
<dbReference type="Pfam" id="PF06739">
    <property type="entry name" value="SBBP"/>
    <property type="match status" value="1"/>
</dbReference>
<name>A0A1F6N5B6_9BACT</name>
<keyword evidence="1" id="KW-0812">Transmembrane</keyword>
<dbReference type="Proteomes" id="UP000177040">
    <property type="component" value="Unassembled WGS sequence"/>
</dbReference>
<dbReference type="AlphaFoldDB" id="A0A1F6N5B6"/>
<comment type="caution">
    <text evidence="3">The sequence shown here is derived from an EMBL/GenBank/DDBJ whole genome shotgun (WGS) entry which is preliminary data.</text>
</comment>
<dbReference type="PANTHER" id="PTHR35580:SF1">
    <property type="entry name" value="PHYTASE-LIKE DOMAIN-CONTAINING PROTEIN"/>
    <property type="match status" value="1"/>
</dbReference>
<dbReference type="Pfam" id="PF25778">
    <property type="entry name" value="DUF7948"/>
    <property type="match status" value="1"/>
</dbReference>
<evidence type="ECO:0000313" key="3">
    <source>
        <dbReference type="EMBL" id="OGH78870.1"/>
    </source>
</evidence>
<dbReference type="InterPro" id="IPR057708">
    <property type="entry name" value="DUF7948"/>
</dbReference>
<reference evidence="3 4" key="1">
    <citation type="journal article" date="2016" name="Nat. Commun.">
        <title>Thousands of microbial genomes shed light on interconnected biogeochemical processes in an aquifer system.</title>
        <authorList>
            <person name="Anantharaman K."/>
            <person name="Brown C.T."/>
            <person name="Hug L.A."/>
            <person name="Sharon I."/>
            <person name="Castelle C.J."/>
            <person name="Probst A.J."/>
            <person name="Thomas B.C."/>
            <person name="Singh A."/>
            <person name="Wilkins M.J."/>
            <person name="Karaoz U."/>
            <person name="Brodie E.L."/>
            <person name="Williams K.H."/>
            <person name="Hubbard S.S."/>
            <person name="Banfield J.F."/>
        </authorList>
    </citation>
    <scope>NUCLEOTIDE SEQUENCE [LARGE SCALE GENOMIC DNA]</scope>
</reference>
<feature type="domain" description="DUF7948" evidence="2">
    <location>
        <begin position="48"/>
        <end position="265"/>
    </location>
</feature>
<dbReference type="InterPro" id="IPR052918">
    <property type="entry name" value="Motility_Chemotaxis_Reg"/>
</dbReference>